<gene>
    <name evidence="1" type="ORF">UR67_C0001G0249</name>
</gene>
<protein>
    <recommendedName>
        <fullName evidence="3">N-acetyltransferase domain-containing protein</fullName>
    </recommendedName>
</protein>
<evidence type="ECO:0008006" key="3">
    <source>
        <dbReference type="Google" id="ProtNLM"/>
    </source>
</evidence>
<dbReference type="STRING" id="1618350.UR67_C0001G0249"/>
<comment type="caution">
    <text evidence="1">The sequence shown here is derived from an EMBL/GenBank/DDBJ whole genome shotgun (WGS) entry which is preliminary data.</text>
</comment>
<evidence type="ECO:0000313" key="2">
    <source>
        <dbReference type="Proteomes" id="UP000034581"/>
    </source>
</evidence>
<dbReference type="Proteomes" id="UP000034581">
    <property type="component" value="Unassembled WGS sequence"/>
</dbReference>
<accession>A0A0G0E4S0</accession>
<dbReference type="AlphaFoldDB" id="A0A0G0E4S0"/>
<organism evidence="1 2">
    <name type="scientific">candidate division CPR3 bacterium GW2011_GWF2_35_18</name>
    <dbReference type="NCBI Taxonomy" id="1618350"/>
    <lineage>
        <taxon>Bacteria</taxon>
        <taxon>Bacteria division CPR3</taxon>
    </lineage>
</organism>
<name>A0A0G0E4S0_UNCC3</name>
<reference evidence="1 2" key="1">
    <citation type="journal article" date="2015" name="Nature">
        <title>rRNA introns, odd ribosomes, and small enigmatic genomes across a large radiation of phyla.</title>
        <authorList>
            <person name="Brown C.T."/>
            <person name="Hug L.A."/>
            <person name="Thomas B.C."/>
            <person name="Sharon I."/>
            <person name="Castelle C.J."/>
            <person name="Singh A."/>
            <person name="Wilkins M.J."/>
            <person name="Williams K.H."/>
            <person name="Banfield J.F."/>
        </authorList>
    </citation>
    <scope>NUCLEOTIDE SEQUENCE [LARGE SCALE GENOMIC DNA]</scope>
</reference>
<sequence>MKYLLIRSILRMGTLPYKIYPLEGSPVRIPPKFHSYFDSCPETVAQQVVSAYIQVFGEPPWNEIHDPETILCRLYDEIESGFLTTMSSPLGVVGFSWGALIPKSQISQRILRTKSNFTGVRQLLANLPHTKSDSILFYDEFAITSTSRGGLTPIQFLLRPGLELAFNQGVKSLIFWTSWKSNIANLSVYMGFEPLCESEGIVFLVNRDFTPLLKITQNLKQRKIARLMKLTSRL</sequence>
<proteinExistence type="predicted"/>
<evidence type="ECO:0000313" key="1">
    <source>
        <dbReference type="EMBL" id="KKP70340.1"/>
    </source>
</evidence>
<dbReference type="EMBL" id="LBQB01000001">
    <property type="protein sequence ID" value="KKP70340.1"/>
    <property type="molecule type" value="Genomic_DNA"/>
</dbReference>